<dbReference type="AlphaFoldDB" id="A0A7H8TB03"/>
<sequence>MTAPQEILGQTPPNFDGAALLRDRASLLDGWSDIYALSPVPVTHGSGAIRAARAAWYGRLITDLPDRTTIDGLPRSTFETGPLDSGFDGAPWSDLARLLGFAFEDMGLGRPHPHPLDQPARQALTAAVELLGEAFPRVAAQVLPFVSFGIVVENPVPSMYLSQTPEVIYVGHHMLKRDTWELADAILHESLHDVTELARQVRHLLVPSYTEDTSATTLLPWSVKQPTKRYFSTWRLLSACHVYVHLAGFRRSVTGPSAEQIEVPTERARFMIDYLLASPHADDLGEDGRALVEWLDSSLKAMPEVRA</sequence>
<evidence type="ECO:0000313" key="1">
    <source>
        <dbReference type="EMBL" id="QKZ19170.1"/>
    </source>
</evidence>
<dbReference type="EMBL" id="CP056041">
    <property type="protein sequence ID" value="QKZ19170.1"/>
    <property type="molecule type" value="Genomic_DNA"/>
</dbReference>
<proteinExistence type="predicted"/>
<dbReference type="Proteomes" id="UP000509418">
    <property type="component" value="Chromosome"/>
</dbReference>
<accession>A0A7H8TB03</accession>
<organism evidence="1 2">
    <name type="scientific">Streptomyces chartreusis</name>
    <dbReference type="NCBI Taxonomy" id="1969"/>
    <lineage>
        <taxon>Bacteria</taxon>
        <taxon>Bacillati</taxon>
        <taxon>Actinomycetota</taxon>
        <taxon>Actinomycetes</taxon>
        <taxon>Kitasatosporales</taxon>
        <taxon>Streptomycetaceae</taxon>
        <taxon>Streptomyces</taxon>
    </lineage>
</organism>
<protein>
    <recommendedName>
        <fullName evidence="3">HEXXH motif domain-containing protein</fullName>
    </recommendedName>
</protein>
<dbReference type="RefSeq" id="WP_176575752.1">
    <property type="nucleotide sequence ID" value="NZ_CBDRGH010000032.1"/>
</dbReference>
<gene>
    <name evidence="1" type="ORF">HUT05_18410</name>
</gene>
<name>A0A7H8TB03_STRCX</name>
<reference evidence="1 2" key="1">
    <citation type="submission" date="2020-06" db="EMBL/GenBank/DDBJ databases">
        <title>Genome mining for natural products.</title>
        <authorList>
            <person name="Zhang B."/>
            <person name="Shi J."/>
            <person name="Ge H."/>
        </authorList>
    </citation>
    <scope>NUCLEOTIDE SEQUENCE [LARGE SCALE GENOMIC DNA]</scope>
    <source>
        <strain evidence="1 2">NA02069</strain>
    </source>
</reference>
<evidence type="ECO:0008006" key="3">
    <source>
        <dbReference type="Google" id="ProtNLM"/>
    </source>
</evidence>
<keyword evidence="2" id="KW-1185">Reference proteome</keyword>
<evidence type="ECO:0000313" key="2">
    <source>
        <dbReference type="Proteomes" id="UP000509418"/>
    </source>
</evidence>